<dbReference type="Pfam" id="PF16921">
    <property type="entry name" value="Tex_YqgF"/>
    <property type="match status" value="1"/>
</dbReference>
<dbReference type="InterPro" id="IPR012337">
    <property type="entry name" value="RNaseH-like_sf"/>
</dbReference>
<dbReference type="EMBL" id="BAAAFA010000006">
    <property type="protein sequence ID" value="GAA0817922.1"/>
    <property type="molecule type" value="Genomic_DNA"/>
</dbReference>
<dbReference type="InterPro" id="IPR018974">
    <property type="entry name" value="Tex-like_N"/>
</dbReference>
<dbReference type="Pfam" id="PF17674">
    <property type="entry name" value="HHH_9"/>
    <property type="match status" value="1"/>
</dbReference>
<dbReference type="SUPFAM" id="SSF158832">
    <property type="entry name" value="Tex N-terminal region-like"/>
    <property type="match status" value="1"/>
</dbReference>
<dbReference type="InterPro" id="IPR012340">
    <property type="entry name" value="NA-bd_OB-fold"/>
</dbReference>
<comment type="caution">
    <text evidence="3">The sequence shown here is derived from an EMBL/GenBank/DDBJ whole genome shotgun (WGS) entry which is preliminary data.</text>
</comment>
<dbReference type="SUPFAM" id="SSF53098">
    <property type="entry name" value="Ribonuclease H-like"/>
    <property type="match status" value="1"/>
</dbReference>
<dbReference type="Pfam" id="PF12836">
    <property type="entry name" value="HHH_3"/>
    <property type="match status" value="1"/>
</dbReference>
<evidence type="ECO:0000256" key="1">
    <source>
        <dbReference type="SAM" id="MobiDB-lite"/>
    </source>
</evidence>
<dbReference type="RefSeq" id="WP_343817320.1">
    <property type="nucleotide sequence ID" value="NZ_BAAAFA010000006.1"/>
</dbReference>
<dbReference type="SUPFAM" id="SSF47781">
    <property type="entry name" value="RuvA domain 2-like"/>
    <property type="match status" value="2"/>
</dbReference>
<dbReference type="SUPFAM" id="SSF50249">
    <property type="entry name" value="Nucleic acid-binding proteins"/>
    <property type="match status" value="1"/>
</dbReference>
<dbReference type="InterPro" id="IPR023323">
    <property type="entry name" value="Tex-like_dom_sf"/>
</dbReference>
<evidence type="ECO:0000313" key="3">
    <source>
        <dbReference type="EMBL" id="GAA0817922.1"/>
    </source>
</evidence>
<dbReference type="Pfam" id="PF22706">
    <property type="entry name" value="Tex_central_region"/>
    <property type="match status" value="1"/>
</dbReference>
<evidence type="ECO:0000313" key="4">
    <source>
        <dbReference type="Proteomes" id="UP001500021"/>
    </source>
</evidence>
<dbReference type="InterPro" id="IPR003029">
    <property type="entry name" value="S1_domain"/>
</dbReference>
<dbReference type="InterPro" id="IPR032639">
    <property type="entry name" value="Tex_YqgF"/>
</dbReference>
<dbReference type="Pfam" id="PF00575">
    <property type="entry name" value="S1"/>
    <property type="match status" value="1"/>
</dbReference>
<dbReference type="InterPro" id="IPR041692">
    <property type="entry name" value="HHH_9"/>
</dbReference>
<dbReference type="InterPro" id="IPR055179">
    <property type="entry name" value="Tex-like_central_region"/>
</dbReference>
<dbReference type="Gene3D" id="2.40.50.140">
    <property type="entry name" value="Nucleic acid-binding proteins"/>
    <property type="match status" value="1"/>
</dbReference>
<evidence type="ECO:0000259" key="2">
    <source>
        <dbReference type="PROSITE" id="PS50126"/>
    </source>
</evidence>
<dbReference type="Gene3D" id="1.10.150.310">
    <property type="entry name" value="Tex RuvX-like domain-like"/>
    <property type="match status" value="1"/>
</dbReference>
<dbReference type="PROSITE" id="PS50126">
    <property type="entry name" value="S1"/>
    <property type="match status" value="1"/>
</dbReference>
<name>A0ABP3WK01_9GAMM</name>
<accession>A0ABP3WK01</accession>
<feature type="region of interest" description="Disordered" evidence="1">
    <location>
        <begin position="728"/>
        <end position="781"/>
    </location>
</feature>
<dbReference type="InterPro" id="IPR037027">
    <property type="entry name" value="YqgF/RNaseH-like_dom_sf"/>
</dbReference>
<protein>
    <submittedName>
        <fullName evidence="3">Tex family protein</fullName>
    </submittedName>
</protein>
<dbReference type="PANTHER" id="PTHR10724">
    <property type="entry name" value="30S RIBOSOMAL PROTEIN S1"/>
    <property type="match status" value="1"/>
</dbReference>
<proteinExistence type="predicted"/>
<gene>
    <name evidence="3" type="ORF">GCM10009111_19980</name>
</gene>
<feature type="compositionally biased region" description="Polar residues" evidence="1">
    <location>
        <begin position="732"/>
        <end position="753"/>
    </location>
</feature>
<reference evidence="4" key="1">
    <citation type="journal article" date="2019" name="Int. J. Syst. Evol. Microbiol.">
        <title>The Global Catalogue of Microorganisms (GCM) 10K type strain sequencing project: providing services to taxonomists for standard genome sequencing and annotation.</title>
        <authorList>
            <consortium name="The Broad Institute Genomics Platform"/>
            <consortium name="The Broad Institute Genome Sequencing Center for Infectious Disease"/>
            <person name="Wu L."/>
            <person name="Ma J."/>
        </authorList>
    </citation>
    <scope>NUCLEOTIDE SEQUENCE [LARGE SCALE GENOMIC DNA]</scope>
    <source>
        <strain evidence="4">JCM 15608</strain>
    </source>
</reference>
<dbReference type="InterPro" id="IPR044146">
    <property type="entry name" value="S1_Tex"/>
</dbReference>
<dbReference type="Gene3D" id="3.30.420.140">
    <property type="entry name" value="YqgF/RNase H-like domain"/>
    <property type="match status" value="1"/>
</dbReference>
<dbReference type="Proteomes" id="UP001500021">
    <property type="component" value="Unassembled WGS sequence"/>
</dbReference>
<dbReference type="InterPro" id="IPR023319">
    <property type="entry name" value="Tex-like_HTH_dom_sf"/>
</dbReference>
<dbReference type="Gene3D" id="1.10.3500.10">
    <property type="entry name" value="Tex N-terminal region-like"/>
    <property type="match status" value="1"/>
</dbReference>
<sequence>MLTIADTIAQELKVSASQINAAITLLDDGSTVPFIARYRKEATQGLDDNHLRHLAKRLSYLRELNDRRQIILTNIKQQGKLTPALSQLIDNADNKTTLEDLYLPYKPKRRTKGKIACEAGIEPLANQLFNNWQLNPEVEAKNYINVEAGFADEAAVLEGASYILAERFSEDAALLQKLRRHILKQAHLTSSVVKAKTQEAAKYRDYFDHNELLRNVPSHRMLAMLRGRNEGFIQLSIDVDPGQESQRVSSAEQVISEHLTLRLTQQAGAKFLTKVVQLTWKEKLSKSLTTELLTQLREQAEEQAIKVFANNLHDLLMAPPAGAKVTLGLDPGLRTGCKIAIVDSTAKLLHTTTIFPHAPQNHWDKSIRTLVNLCRQYKIELIAIGNGTGSRESDKLIGELIKALNNDEAKTNLVIPTKVVVSEAGASVYSASEFAAKEFPDLDVSLRGAVSIARRLQDPLAELVKIDPKAIGVGLYQHDVSQSKLSNTLDDVVEDCVNAIGVDLNSASAALLTRISGLTKTMANNIVAYRDSEGRFTNRSQLQKVARLGPKAFEQAAGFLRIVDGDNPLDQSAVHPETYPVVERIVKQLNLDALQLLNNETALSKVDAATVADEHFGEVTVKEIINELIKPNRDPRPEFKTATFAEGVSTMADLTLGMVLEGVVSNVANFGAFVDIGVHQDGLVHISSITDKFVSDPSELLKAGDIVKVKVLEVDIARKRISLTMRLDEKASSTNQTKNNAQGKNNKVQSAESQPKKPHQNSNQKNRNAGSTKPKKIDNAAMGNAFADAFAKLKK</sequence>
<dbReference type="SMART" id="SM00316">
    <property type="entry name" value="S1"/>
    <property type="match status" value="1"/>
</dbReference>
<dbReference type="InterPro" id="IPR050437">
    <property type="entry name" value="Ribos_protein_bS1-like"/>
</dbReference>
<organism evidence="3 4">
    <name type="scientific">Colwellia asteriadis</name>
    <dbReference type="NCBI Taxonomy" id="517723"/>
    <lineage>
        <taxon>Bacteria</taxon>
        <taxon>Pseudomonadati</taxon>
        <taxon>Pseudomonadota</taxon>
        <taxon>Gammaproteobacteria</taxon>
        <taxon>Alteromonadales</taxon>
        <taxon>Colwelliaceae</taxon>
        <taxon>Colwellia</taxon>
    </lineage>
</organism>
<dbReference type="Gene3D" id="1.10.10.650">
    <property type="entry name" value="RuvA domain 2-like"/>
    <property type="match status" value="1"/>
</dbReference>
<dbReference type="SMART" id="SM00732">
    <property type="entry name" value="YqgFc"/>
    <property type="match status" value="1"/>
</dbReference>
<dbReference type="Pfam" id="PF09371">
    <property type="entry name" value="Tex_N"/>
    <property type="match status" value="1"/>
</dbReference>
<keyword evidence="4" id="KW-1185">Reference proteome</keyword>
<dbReference type="InterPro" id="IPR010994">
    <property type="entry name" value="RuvA_2-like"/>
</dbReference>
<dbReference type="CDD" id="cd05685">
    <property type="entry name" value="S1_Tex"/>
    <property type="match status" value="1"/>
</dbReference>
<dbReference type="InterPro" id="IPR006641">
    <property type="entry name" value="YqgF/RNaseH-like_dom"/>
</dbReference>
<feature type="domain" description="S1 motif" evidence="2">
    <location>
        <begin position="657"/>
        <end position="726"/>
    </location>
</feature>
<feature type="compositionally biased region" description="Polar residues" evidence="1">
    <location>
        <begin position="760"/>
        <end position="771"/>
    </location>
</feature>
<dbReference type="PANTHER" id="PTHR10724:SF10">
    <property type="entry name" value="S1 RNA-BINDING DOMAIN-CONTAINING PROTEIN 1"/>
    <property type="match status" value="1"/>
</dbReference>